<gene>
    <name evidence="2" type="ORF">rCG_28932</name>
</gene>
<dbReference type="EMBL" id="CH473952">
    <property type="protein sequence ID" value="EDL81863.1"/>
    <property type="molecule type" value="Genomic_DNA"/>
</dbReference>
<evidence type="ECO:0000313" key="2">
    <source>
        <dbReference type="EMBL" id="EDL81863.1"/>
    </source>
</evidence>
<feature type="non-terminal residue" evidence="2">
    <location>
        <position position="94"/>
    </location>
</feature>
<accession>A6HUS7</accession>
<name>A6HUS7_RAT</name>
<evidence type="ECO:0000256" key="1">
    <source>
        <dbReference type="SAM" id="Phobius"/>
    </source>
</evidence>
<evidence type="ECO:0000313" key="3">
    <source>
        <dbReference type="Proteomes" id="UP000234681"/>
    </source>
</evidence>
<keyword evidence="1" id="KW-0472">Membrane</keyword>
<dbReference type="Proteomes" id="UP000234681">
    <property type="component" value="Chromosome 2"/>
</dbReference>
<organism evidence="2 3">
    <name type="scientific">Rattus norvegicus</name>
    <name type="common">Rat</name>
    <dbReference type="NCBI Taxonomy" id="10116"/>
    <lineage>
        <taxon>Eukaryota</taxon>
        <taxon>Metazoa</taxon>
        <taxon>Chordata</taxon>
        <taxon>Craniata</taxon>
        <taxon>Vertebrata</taxon>
        <taxon>Euteleostomi</taxon>
        <taxon>Mammalia</taxon>
        <taxon>Eutheria</taxon>
        <taxon>Euarchontoglires</taxon>
        <taxon>Glires</taxon>
        <taxon>Rodentia</taxon>
        <taxon>Myomorpha</taxon>
        <taxon>Muroidea</taxon>
        <taxon>Muridae</taxon>
        <taxon>Murinae</taxon>
        <taxon>Rattus</taxon>
    </lineage>
</organism>
<sequence>MVPASKEDSLVSITDRAVKLISEGCCVLMCLLYRLENISIYNISYILYKCVYKYMCMYVYLYAQCRNSRSLRLMQHRLIRVPLASLLFMHDSAA</sequence>
<proteinExistence type="predicted"/>
<feature type="transmembrane region" description="Helical" evidence="1">
    <location>
        <begin position="43"/>
        <end position="63"/>
    </location>
</feature>
<reference evidence="3" key="1">
    <citation type="submission" date="2005-09" db="EMBL/GenBank/DDBJ databases">
        <authorList>
            <person name="Mural R.J."/>
            <person name="Li P.W."/>
            <person name="Adams M.D."/>
            <person name="Amanatides P.G."/>
            <person name="Baden-Tillson H."/>
            <person name="Barnstead M."/>
            <person name="Chin S.H."/>
            <person name="Dew I."/>
            <person name="Evans C.A."/>
            <person name="Ferriera S."/>
            <person name="Flanigan M."/>
            <person name="Fosler C."/>
            <person name="Glodek A."/>
            <person name="Gu Z."/>
            <person name="Holt R.A."/>
            <person name="Jennings D."/>
            <person name="Kraft C.L."/>
            <person name="Lu F."/>
            <person name="Nguyen T."/>
            <person name="Nusskern D.R."/>
            <person name="Pfannkoch C.M."/>
            <person name="Sitter C."/>
            <person name="Sutton G.G."/>
            <person name="Venter J.C."/>
            <person name="Wang Z."/>
            <person name="Woodage T."/>
            <person name="Zheng X.H."/>
            <person name="Zhong F."/>
        </authorList>
    </citation>
    <scope>NUCLEOTIDE SEQUENCE [LARGE SCALE GENOMIC DNA]</scope>
    <source>
        <strain>BN</strain>
        <strain evidence="3">Sprague-Dawley</strain>
    </source>
</reference>
<keyword evidence="1" id="KW-1133">Transmembrane helix</keyword>
<protein>
    <submittedName>
        <fullName evidence="2">RCG28932</fullName>
    </submittedName>
</protein>
<dbReference type="AlphaFoldDB" id="A6HUS7"/>
<keyword evidence="1" id="KW-0812">Transmembrane</keyword>